<dbReference type="EMBL" id="JAUQTB010000002">
    <property type="protein sequence ID" value="MDO7905772.1"/>
    <property type="molecule type" value="Genomic_DNA"/>
</dbReference>
<name>A0ABT9CCR4_9BACL</name>
<dbReference type="Pfam" id="PF14035">
    <property type="entry name" value="YlzJ"/>
    <property type="match status" value="1"/>
</dbReference>
<keyword evidence="2" id="KW-1185">Reference proteome</keyword>
<sequence>MTLYTTMPDEYIWQGMWKEPRPAQEIRYAGMLMEVRPVESDHRKLEIVRLLDCPLEAYLNPAWAPGQWIELGFNVK</sequence>
<accession>A0ABT9CCR4</accession>
<comment type="caution">
    <text evidence="1">The sequence shown here is derived from an EMBL/GenBank/DDBJ whole genome shotgun (WGS) entry which is preliminary data.</text>
</comment>
<reference evidence="1 2" key="1">
    <citation type="submission" date="2023-07" db="EMBL/GenBank/DDBJ databases">
        <title>Paenibacillus sp. JX-17 nov. isolated from soil.</title>
        <authorList>
            <person name="Wan Y."/>
            <person name="Liu B."/>
        </authorList>
    </citation>
    <scope>NUCLEOTIDE SEQUENCE [LARGE SCALE GENOMIC DNA]</scope>
    <source>
        <strain evidence="1 2">JX-17</strain>
    </source>
</reference>
<protein>
    <submittedName>
        <fullName evidence="1">YlzJ-like family protein</fullName>
    </submittedName>
</protein>
<gene>
    <name evidence="1" type="ORF">Q5741_05005</name>
</gene>
<evidence type="ECO:0000313" key="2">
    <source>
        <dbReference type="Proteomes" id="UP001240171"/>
    </source>
</evidence>
<dbReference type="InterPro" id="IPR025619">
    <property type="entry name" value="YlzJ"/>
</dbReference>
<proteinExistence type="predicted"/>
<organism evidence="1 2">
    <name type="scientific">Paenibacillus lacisoli</name>
    <dbReference type="NCBI Taxonomy" id="3064525"/>
    <lineage>
        <taxon>Bacteria</taxon>
        <taxon>Bacillati</taxon>
        <taxon>Bacillota</taxon>
        <taxon>Bacilli</taxon>
        <taxon>Bacillales</taxon>
        <taxon>Paenibacillaceae</taxon>
        <taxon>Paenibacillus</taxon>
    </lineage>
</organism>
<evidence type="ECO:0000313" key="1">
    <source>
        <dbReference type="EMBL" id="MDO7905772.1"/>
    </source>
</evidence>
<dbReference type="RefSeq" id="WP_305022970.1">
    <property type="nucleotide sequence ID" value="NZ_JAUQTB010000002.1"/>
</dbReference>
<dbReference type="Proteomes" id="UP001240171">
    <property type="component" value="Unassembled WGS sequence"/>
</dbReference>